<dbReference type="AlphaFoldDB" id="A0A858R559"/>
<sequence>MLVTRLPDKLAGLPQALTLAGKVVEQQEGTATLRTQAGDVQVRTSSPLPTDRPVTLQVPPQVPGATMRAAALAPLARPAEAQAPAPAAQAQAPTPPPQAQQPVMQPGVVVSAVLVAAPPKQNPPKDPAASPARPSPGGESPAPAASGTPAPAPAPSAGLGLFRPTGGSTGGGGSPEQPQGSVPAATPSQAAPAPTPPPASPATKPVPAAATSFLASLANLPRSPIPAPRRNRRASPGTTPAHQAPGKFHRARSGPRPSCPATTPCPAPSPPMAAS</sequence>
<feature type="compositionally biased region" description="Low complexity" evidence="1">
    <location>
        <begin position="175"/>
        <end position="192"/>
    </location>
</feature>
<feature type="compositionally biased region" description="Low complexity" evidence="1">
    <location>
        <begin position="201"/>
        <end position="212"/>
    </location>
</feature>
<feature type="region of interest" description="Disordered" evidence="1">
    <location>
        <begin position="75"/>
        <end position="103"/>
    </location>
</feature>
<evidence type="ECO:0000313" key="2">
    <source>
        <dbReference type="EMBL" id="QJE72550.1"/>
    </source>
</evidence>
<dbReference type="PRINTS" id="PR01217">
    <property type="entry name" value="PRICHEXTENSN"/>
</dbReference>
<feature type="region of interest" description="Disordered" evidence="1">
    <location>
        <begin position="118"/>
        <end position="275"/>
    </location>
</feature>
<dbReference type="KEGG" id="acru:HHL28_05055"/>
<evidence type="ECO:0000256" key="1">
    <source>
        <dbReference type="SAM" id="MobiDB-lite"/>
    </source>
</evidence>
<feature type="compositionally biased region" description="Pro residues" evidence="1">
    <location>
        <begin position="263"/>
        <end position="275"/>
    </location>
</feature>
<reference evidence="2" key="1">
    <citation type="submission" date="2020-04" db="EMBL/GenBank/DDBJ databases">
        <title>A desert anoxygenic phototrophic bacterium fixes CO2 using RubisCO under aerobic conditions.</title>
        <authorList>
            <person name="Tang K."/>
        </authorList>
    </citation>
    <scope>NUCLEOTIDE SEQUENCE [LARGE SCALE GENOMIC DNA]</scope>
    <source>
        <strain evidence="2">MIMtkB3</strain>
    </source>
</reference>
<feature type="compositionally biased region" description="Low complexity" evidence="1">
    <location>
        <begin position="127"/>
        <end position="166"/>
    </location>
</feature>
<feature type="region of interest" description="Disordered" evidence="1">
    <location>
        <begin position="38"/>
        <end position="61"/>
    </location>
</feature>
<gene>
    <name evidence="2" type="ORF">HHL28_05055</name>
</gene>
<name>A0A858R559_9PROT</name>
<evidence type="ECO:0000313" key="3">
    <source>
        <dbReference type="Proteomes" id="UP000501891"/>
    </source>
</evidence>
<protein>
    <submittedName>
        <fullName evidence="2">Uncharacterized protein</fullName>
    </submittedName>
</protein>
<dbReference type="EMBL" id="CP051775">
    <property type="protein sequence ID" value="QJE72550.1"/>
    <property type="molecule type" value="Genomic_DNA"/>
</dbReference>
<dbReference type="Proteomes" id="UP000501891">
    <property type="component" value="Chromosome"/>
</dbReference>
<keyword evidence="3" id="KW-1185">Reference proteome</keyword>
<feature type="compositionally biased region" description="Low complexity" evidence="1">
    <location>
        <begin position="75"/>
        <end position="92"/>
    </location>
</feature>
<proteinExistence type="predicted"/>
<accession>A0A858R559</accession>
<organism evidence="2 3">
    <name type="scientific">Aerophototrophica crusticola</name>
    <dbReference type="NCBI Taxonomy" id="1709002"/>
    <lineage>
        <taxon>Bacteria</taxon>
        <taxon>Pseudomonadati</taxon>
        <taxon>Pseudomonadota</taxon>
        <taxon>Alphaproteobacteria</taxon>
        <taxon>Rhodospirillales</taxon>
        <taxon>Rhodospirillaceae</taxon>
        <taxon>Aerophototrophica</taxon>
    </lineage>
</organism>